<feature type="region of interest" description="Disordered" evidence="1">
    <location>
        <begin position="1"/>
        <end position="88"/>
    </location>
</feature>
<feature type="region of interest" description="Disordered" evidence="1">
    <location>
        <begin position="1264"/>
        <end position="1383"/>
    </location>
</feature>
<dbReference type="PANTHER" id="PTHR45589">
    <property type="entry name" value="WD REPEAT DOMAIN 62, ISOFORM G"/>
    <property type="match status" value="1"/>
</dbReference>
<feature type="region of interest" description="Disordered" evidence="1">
    <location>
        <begin position="929"/>
        <end position="948"/>
    </location>
</feature>
<accession>A0A4P9X7S4</accession>
<feature type="region of interest" description="Disordered" evidence="1">
    <location>
        <begin position="1406"/>
        <end position="1430"/>
    </location>
</feature>
<protein>
    <recommendedName>
        <fullName evidence="4">WD40 repeat-like protein</fullName>
    </recommendedName>
</protein>
<evidence type="ECO:0008006" key="4">
    <source>
        <dbReference type="Google" id="ProtNLM"/>
    </source>
</evidence>
<keyword evidence="3" id="KW-1185">Reference proteome</keyword>
<dbReference type="STRING" id="1555241.A0A4P9X7S4"/>
<feature type="compositionally biased region" description="Low complexity" evidence="1">
    <location>
        <begin position="1483"/>
        <end position="1505"/>
    </location>
</feature>
<proteinExistence type="predicted"/>
<sequence length="1603" mass="164478">MFAPANSRPRVPTPTGPRSASGSTASLHRVSSHGHLVLADRASRDVGDGDRSDRRERRRIARRASAMALAGGASAAARPRPIPLGKRPQGMRLERAFGCTATEPGAVAVHPDPAAALVAYAAGAVVVLYHHRKNRQIRYLVPPSVDPAGTARQGSLGTSSSTSATAATTKAAAAGAGGHSNAPVTALAFAPCGRYLAAGSGGATPSITVWNLQTDQVLVCLAAHRYGVRQLAFLGGPGPQHPSRVSAVQARYLVSLGTTHDRLLCVWDWALSRRLAATRLEKGVMALAVLPPAAPPIANEPLQFATGGRVHCKLWQFHPASAAAAAGSPTSPPASGAAANDAALGAGLTCVDVQLGDLYHADISGLCWNRPSTAIYADPAPPELYAVTRSGILLLMLEGRLDRWVDLASPRGGTVAALGDGHVACGLADGMIRVFQAGTLVYQYSFPRPPPLTSAYATVPSTQRPRSPSCASPPPASALAAAAAAAPFGFPDTRALAFSRGTNPRRMLAVAVYADATVILWDVTQPTHIGKYRTLSHHARSVYGVAAMTPRPGELRAGGATGGAHGHGHGHGAGPNGAVPSRFISWSLDGTLRFWRPCLTLPTQATAAAAALTTTSATTVSPSSAAAAAAETELHRRRSFFSQELSDVVSIASELRSGTLTADGEMAIVGDRDGTVHFVTCRGDETPTVTGSVVAQQGEITAIAASTQHAYFATGGRDRAVHVYGFDGQRLQTLEHHSATITHLHFCEVFQETAPASASPSASGSAAGSTASLPTAKTAVDLLISAAADKSVAIMTAVQGRFVTQSHVVHRASLADLAVVDDVLWLVLSDRTVLAYALGAQQTTKLAQPSVAIRSPAVPTRVAVDRTGSLMVVASADKRLRLIALHDGTCLATMAGPSEPIMALQLLATPGRFAVAAADGCVYVYRWSRTHDPSPRPRPPGSPVAGLTSIASGGSLPAAAAAAALLRRSLDRPLDSAASMTQHIVHRPRSTSTPAVAVAVAVAAETRARDGHRPASLDGEPPASLAYRDAEAGPTCGALAPSAPIAVVSETGVAQFLDRGDAAAWKPAWLTKHVPTIMSPLRSETPLMATTLVGVELDAGMASAASRSPPSSSASASPSASGSVASSTQRRLSRHTLASWQRPEALTLCVHDDTADPDETAEVADRSAVRDMLVGDAGSNAGSDRHPRVRLSSSSTSIGAPSSTASVTSRDDGDGDGDGDHDTDSVDDDATAMTFNDVAPGAPVQLSVIRTAWPSPRTAELYISPSRSPAVTEDGVNAGDTKRPWSGGLTPAETDAPPDLSRVSGGTGGHADDDDDEAAAVVTTPTREEDVAEPGFLTPRDHQSGPEEASPAAWASAPRSRSPHRATAPFRPSAARAADADADAAEAALTTTLTPEESAAAVVAPTAGTVPTPGPAATAPPAARAADAPSEARRILWRERKEATAREVARVRHKLQTLGIAWRLGPTPSTPSTAGGGGGGGDASPSPDGPTPTTLTSPPRPGSPLTQVAEAVVQAAVTAPSDGAAAAATALAALTGTDRSALTAQLAAAREQTRAWAAAFAMLKRDVPLSPDSPDAGSHAALETLLHDHFRELQAALHCSALM</sequence>
<evidence type="ECO:0000313" key="2">
    <source>
        <dbReference type="EMBL" id="RKP01306.1"/>
    </source>
</evidence>
<gene>
    <name evidence="2" type="ORF">CXG81DRAFT_26020</name>
</gene>
<feature type="region of interest" description="Disordered" evidence="1">
    <location>
        <begin position="1462"/>
        <end position="1505"/>
    </location>
</feature>
<feature type="region of interest" description="Disordered" evidence="1">
    <location>
        <begin position="1103"/>
        <end position="1138"/>
    </location>
</feature>
<name>A0A4P9X7S4_9FUNG</name>
<dbReference type="SMART" id="SM00320">
    <property type="entry name" value="WD40"/>
    <property type="match status" value="8"/>
</dbReference>
<feature type="compositionally biased region" description="Polar residues" evidence="1">
    <location>
        <begin position="16"/>
        <end position="26"/>
    </location>
</feature>
<dbReference type="InterPro" id="IPR001680">
    <property type="entry name" value="WD40_rpt"/>
</dbReference>
<dbReference type="InterPro" id="IPR036322">
    <property type="entry name" value="WD40_repeat_dom_sf"/>
</dbReference>
<feature type="compositionally biased region" description="Basic and acidic residues" evidence="1">
    <location>
        <begin position="41"/>
        <end position="55"/>
    </location>
</feature>
<feature type="compositionally biased region" description="Low complexity" evidence="1">
    <location>
        <begin position="1192"/>
        <end position="1206"/>
    </location>
</feature>
<dbReference type="EMBL" id="ML014177">
    <property type="protein sequence ID" value="RKP01306.1"/>
    <property type="molecule type" value="Genomic_DNA"/>
</dbReference>
<dbReference type="InterPro" id="IPR015943">
    <property type="entry name" value="WD40/YVTN_repeat-like_dom_sf"/>
</dbReference>
<reference evidence="3" key="1">
    <citation type="journal article" date="2018" name="Nat. Microbiol.">
        <title>Leveraging single-cell genomics to expand the fungal tree of life.</title>
        <authorList>
            <person name="Ahrendt S.R."/>
            <person name="Quandt C.A."/>
            <person name="Ciobanu D."/>
            <person name="Clum A."/>
            <person name="Salamov A."/>
            <person name="Andreopoulos B."/>
            <person name="Cheng J.F."/>
            <person name="Woyke T."/>
            <person name="Pelin A."/>
            <person name="Henrissat B."/>
            <person name="Reynolds N.K."/>
            <person name="Benny G.L."/>
            <person name="Smith M.E."/>
            <person name="James T.Y."/>
            <person name="Grigoriev I.V."/>
        </authorList>
    </citation>
    <scope>NUCLEOTIDE SEQUENCE [LARGE SCALE GENOMIC DNA]</scope>
    <source>
        <strain evidence="3">ATCC 52028</strain>
    </source>
</reference>
<feature type="compositionally biased region" description="Low complexity" evidence="1">
    <location>
        <begin position="1349"/>
        <end position="1377"/>
    </location>
</feature>
<feature type="region of interest" description="Disordered" evidence="1">
    <location>
        <begin position="1009"/>
        <end position="1028"/>
    </location>
</feature>
<dbReference type="Proteomes" id="UP000274922">
    <property type="component" value="Unassembled WGS sequence"/>
</dbReference>
<feature type="compositionally biased region" description="Low complexity" evidence="1">
    <location>
        <begin position="1406"/>
        <end position="1429"/>
    </location>
</feature>
<dbReference type="Pfam" id="PF00400">
    <property type="entry name" value="WD40"/>
    <property type="match status" value="1"/>
</dbReference>
<feature type="region of interest" description="Disordered" evidence="1">
    <location>
        <begin position="1175"/>
        <end position="1228"/>
    </location>
</feature>
<dbReference type="SUPFAM" id="SSF101898">
    <property type="entry name" value="NHL repeat"/>
    <property type="match status" value="1"/>
</dbReference>
<organism evidence="2 3">
    <name type="scientific">Caulochytrium protostelioides</name>
    <dbReference type="NCBI Taxonomy" id="1555241"/>
    <lineage>
        <taxon>Eukaryota</taxon>
        <taxon>Fungi</taxon>
        <taxon>Fungi incertae sedis</taxon>
        <taxon>Chytridiomycota</taxon>
        <taxon>Chytridiomycota incertae sedis</taxon>
        <taxon>Chytridiomycetes</taxon>
        <taxon>Caulochytriales</taxon>
        <taxon>Caulochytriaceae</taxon>
        <taxon>Caulochytrium</taxon>
    </lineage>
</organism>
<dbReference type="OrthoDB" id="6252103at2759"/>
<dbReference type="SUPFAM" id="SSF50978">
    <property type="entry name" value="WD40 repeat-like"/>
    <property type="match status" value="1"/>
</dbReference>
<feature type="compositionally biased region" description="Low complexity" evidence="1">
    <location>
        <begin position="1103"/>
        <end position="1127"/>
    </location>
</feature>
<dbReference type="SUPFAM" id="SSF63829">
    <property type="entry name" value="Calcium-dependent phosphotriesterase"/>
    <property type="match status" value="1"/>
</dbReference>
<feature type="compositionally biased region" description="Low complexity" evidence="1">
    <location>
        <begin position="63"/>
        <end position="78"/>
    </location>
</feature>
<dbReference type="Gene3D" id="2.130.10.10">
    <property type="entry name" value="YVTN repeat-like/Quinoprotein amine dehydrogenase"/>
    <property type="match status" value="4"/>
</dbReference>
<dbReference type="PANTHER" id="PTHR45589:SF1">
    <property type="entry name" value="WD REPEAT DOMAIN 62, ISOFORM G"/>
    <property type="match status" value="1"/>
</dbReference>
<evidence type="ECO:0000256" key="1">
    <source>
        <dbReference type="SAM" id="MobiDB-lite"/>
    </source>
</evidence>
<dbReference type="InterPro" id="IPR052779">
    <property type="entry name" value="WDR62"/>
</dbReference>
<evidence type="ECO:0000313" key="3">
    <source>
        <dbReference type="Proteomes" id="UP000274922"/>
    </source>
</evidence>